<accession>A0A380GVP4</accession>
<evidence type="ECO:0000313" key="1">
    <source>
        <dbReference type="EMBL" id="SUM57823.1"/>
    </source>
</evidence>
<name>A0A380GVP4_9STAP</name>
<evidence type="ECO:0000313" key="2">
    <source>
        <dbReference type="Proteomes" id="UP000254100"/>
    </source>
</evidence>
<dbReference type="EMBL" id="UHDT01000001">
    <property type="protein sequence ID" value="SUM57823.1"/>
    <property type="molecule type" value="Genomic_DNA"/>
</dbReference>
<dbReference type="AlphaFoldDB" id="A0A380GVP4"/>
<reference evidence="1 2" key="1">
    <citation type="submission" date="2018-06" db="EMBL/GenBank/DDBJ databases">
        <authorList>
            <consortium name="Pathogen Informatics"/>
            <person name="Doyle S."/>
        </authorList>
    </citation>
    <scope>NUCLEOTIDE SEQUENCE [LARGE SCALE GENOMIC DNA]</scope>
    <source>
        <strain evidence="1 2">NCTC13832</strain>
    </source>
</reference>
<dbReference type="Pfam" id="PF22398">
    <property type="entry name" value="DUF6978"/>
    <property type="match status" value="1"/>
</dbReference>
<dbReference type="OrthoDB" id="1550866at2"/>
<protein>
    <submittedName>
        <fullName evidence="1">Uncharacterized protein</fullName>
    </submittedName>
</protein>
<sequence length="149" mass="17212">MEKNLYDDLLKKIKIFEKNIVKLPIFGEQSKHNLTHVTDSSEKFKLIINRKGHRNSDNLTILLNSVTYKSPMIRFDVNGSDHYNSTNDTLVPTPHLHIFTEEFDNGRIAVPLSDLQSEQLIEALIDSLEFFMDYSNINCENVTIETNLL</sequence>
<dbReference type="InterPro" id="IPR053916">
    <property type="entry name" value="DUF6978"/>
</dbReference>
<proteinExistence type="predicted"/>
<gene>
    <name evidence="1" type="ORF">NCTC13832_01516</name>
</gene>
<dbReference type="RefSeq" id="WP_084207686.1">
    <property type="nucleotide sequence ID" value="NZ_JXWY01000079.1"/>
</dbReference>
<dbReference type="Proteomes" id="UP000254100">
    <property type="component" value="Unassembled WGS sequence"/>
</dbReference>
<organism evidence="1 2">
    <name type="scientific">Staphylococcus microti</name>
    <dbReference type="NCBI Taxonomy" id="569857"/>
    <lineage>
        <taxon>Bacteria</taxon>
        <taxon>Bacillati</taxon>
        <taxon>Bacillota</taxon>
        <taxon>Bacilli</taxon>
        <taxon>Bacillales</taxon>
        <taxon>Staphylococcaceae</taxon>
        <taxon>Staphylococcus</taxon>
    </lineage>
</organism>